<dbReference type="SUPFAM" id="SSF53756">
    <property type="entry name" value="UDP-Glycosyltransferase/glycogen phosphorylase"/>
    <property type="match status" value="1"/>
</dbReference>
<reference evidence="2" key="1">
    <citation type="submission" date="2019-11" db="EMBL/GenBank/DDBJ databases">
        <title>Genomic insights into an expanded diversity of filamentous marine cyanobacteria reveals the extraordinary biosynthetic potential of Moorea and Okeania.</title>
        <authorList>
            <person name="Ferreira Leao T."/>
            <person name="Wang M."/>
            <person name="Moss N."/>
            <person name="Da Silva R."/>
            <person name="Sanders J."/>
            <person name="Nurk S."/>
            <person name="Gurevich A."/>
            <person name="Humphrey G."/>
            <person name="Reher R."/>
            <person name="Zhu Q."/>
            <person name="Belda-Ferre P."/>
            <person name="Glukhov E."/>
            <person name="Rex R."/>
            <person name="Dorrestein P.C."/>
            <person name="Knight R."/>
            <person name="Pevzner P."/>
            <person name="Gerwick W.H."/>
            <person name="Gerwick L."/>
        </authorList>
    </citation>
    <scope>NUCLEOTIDE SEQUENCE</scope>
    <source>
        <strain evidence="2">SIO1C4</strain>
    </source>
</reference>
<evidence type="ECO:0000259" key="1">
    <source>
        <dbReference type="Pfam" id="PF13439"/>
    </source>
</evidence>
<protein>
    <submittedName>
        <fullName evidence="2">Glycosyltransferase</fullName>
    </submittedName>
</protein>
<dbReference type="AlphaFoldDB" id="A0A6B3NBJ1"/>
<dbReference type="CDD" id="cd03801">
    <property type="entry name" value="GT4_PimA-like"/>
    <property type="match status" value="1"/>
</dbReference>
<gene>
    <name evidence="2" type="ORF">F6J89_10020</name>
</gene>
<dbReference type="PANTHER" id="PTHR12526:SF600">
    <property type="entry name" value="GLYCOSYL TRANSFERASE GROUP 1"/>
    <property type="match status" value="1"/>
</dbReference>
<comment type="caution">
    <text evidence="2">The sequence shown here is derived from an EMBL/GenBank/DDBJ whole genome shotgun (WGS) entry which is preliminary data.</text>
</comment>
<accession>A0A6B3NBJ1</accession>
<name>A0A6B3NBJ1_9CYAN</name>
<dbReference type="PANTHER" id="PTHR12526">
    <property type="entry name" value="GLYCOSYLTRANSFERASE"/>
    <property type="match status" value="1"/>
</dbReference>
<evidence type="ECO:0000313" key="2">
    <source>
        <dbReference type="EMBL" id="NER27952.1"/>
    </source>
</evidence>
<dbReference type="Pfam" id="PF13692">
    <property type="entry name" value="Glyco_trans_1_4"/>
    <property type="match status" value="1"/>
</dbReference>
<sequence length="407" mass="46107">MKILMLSSTFPYPPTRGGTQVRTFNLLKYLSEHHDITMMTQSSENITDEEVEVLRELVAQLVVFPKPAKTEPEKGILKRVQRFNKFVQEGTPPYVLQLFSDEIQQWVDEAVISGQFEVVTCEHSENEIYVRPEWQQQLRTIVNIHRSFYGIQRNLLETGASENKVKDQLNLTLLRRYEELYCSKFTNIVVTTPEERRLITSFEEPAPITVIPNGVDFSLFPRRISDPGGHKLVFIGAMDNLSDIDAVRFFGLEVFPEIQQRYPGATLELVGARPTDQVLELGEQPGIKVTGKVPSIVDYLHKATVCVVPLRTGYGIKNKTLEAMAAGTPVVGSDCGLEGLTVDGADVPIRALRANEPAEYVYAVSRLFEDRQLRKQLSENGRKLVEDKYTWKRAGELYEKVLLGTKD</sequence>
<dbReference type="GO" id="GO:0016757">
    <property type="term" value="F:glycosyltransferase activity"/>
    <property type="evidence" value="ECO:0007669"/>
    <property type="project" value="TreeGrafter"/>
</dbReference>
<dbReference type="InterPro" id="IPR028098">
    <property type="entry name" value="Glyco_trans_4-like_N"/>
</dbReference>
<feature type="domain" description="Glycosyltransferase subfamily 4-like N-terminal" evidence="1">
    <location>
        <begin position="17"/>
        <end position="217"/>
    </location>
</feature>
<dbReference type="Gene3D" id="3.40.50.2000">
    <property type="entry name" value="Glycogen Phosphorylase B"/>
    <property type="match status" value="2"/>
</dbReference>
<dbReference type="Pfam" id="PF13439">
    <property type="entry name" value="Glyco_transf_4"/>
    <property type="match status" value="1"/>
</dbReference>
<keyword evidence="2" id="KW-0808">Transferase</keyword>
<proteinExistence type="predicted"/>
<dbReference type="EMBL" id="JAAHFQ010000152">
    <property type="protein sequence ID" value="NER27952.1"/>
    <property type="molecule type" value="Genomic_DNA"/>
</dbReference>
<organism evidence="2">
    <name type="scientific">Symploca sp. SIO1C4</name>
    <dbReference type="NCBI Taxonomy" id="2607765"/>
    <lineage>
        <taxon>Bacteria</taxon>
        <taxon>Bacillati</taxon>
        <taxon>Cyanobacteriota</taxon>
        <taxon>Cyanophyceae</taxon>
        <taxon>Coleofasciculales</taxon>
        <taxon>Coleofasciculaceae</taxon>
        <taxon>Symploca</taxon>
    </lineage>
</organism>